<evidence type="ECO:0000313" key="3">
    <source>
        <dbReference type="Proteomes" id="UP000181899"/>
    </source>
</evidence>
<dbReference type="GO" id="GO:0016853">
    <property type="term" value="F:isomerase activity"/>
    <property type="evidence" value="ECO:0007669"/>
    <property type="project" value="UniProtKB-KW"/>
</dbReference>
<proteinExistence type="predicted"/>
<reference evidence="2 3" key="1">
    <citation type="submission" date="2016-10" db="EMBL/GenBank/DDBJ databases">
        <authorList>
            <person name="de Groot N.N."/>
        </authorList>
    </citation>
    <scope>NUCLEOTIDE SEQUENCE [LARGE SCALE GENOMIC DNA]</scope>
    <source>
        <strain evidence="2 3">ML2</strain>
    </source>
</reference>
<dbReference type="Gene3D" id="3.20.20.150">
    <property type="entry name" value="Divalent-metal-dependent TIM barrel enzymes"/>
    <property type="match status" value="1"/>
</dbReference>
<keyword evidence="2" id="KW-0413">Isomerase</keyword>
<name>A0A1I4ZS76_9CLOT</name>
<dbReference type="Proteomes" id="UP000181899">
    <property type="component" value="Unassembled WGS sequence"/>
</dbReference>
<keyword evidence="3" id="KW-1185">Reference proteome</keyword>
<feature type="domain" description="Xylose isomerase-like TIM barrel" evidence="1">
    <location>
        <begin position="2"/>
        <end position="228"/>
    </location>
</feature>
<evidence type="ECO:0000259" key="1">
    <source>
        <dbReference type="Pfam" id="PF01261"/>
    </source>
</evidence>
<dbReference type="PANTHER" id="PTHR12110:SF21">
    <property type="entry name" value="XYLOSE ISOMERASE-LIKE TIM BARREL DOMAIN-CONTAINING PROTEIN"/>
    <property type="match status" value="1"/>
</dbReference>
<dbReference type="SUPFAM" id="SSF51658">
    <property type="entry name" value="Xylose isomerase-like"/>
    <property type="match status" value="1"/>
</dbReference>
<sequence length="246" mass="28718">MRLLAREGFRVMEVFANSFFEFTKDYGETLREIADEENVRINSIHTVSSAFEPYLFDAYERRRDDFFRIYQDFLDFGQRVGAKVYTFHGLIKKPHPKMTFDDVVYVYEKMVYEAGLRGISLAQENVSWCLSGNLEYLKRLKERVKGPLKFTLDVKQAVKAGRSPYEYLEIYGEDLANLHLNDHDENSPCLLPGDGHFDFRSLRNKVEELGYKGPGIIEVYRENYTSIKDLSKSKADLERILSESLK</sequence>
<dbReference type="PANTHER" id="PTHR12110">
    <property type="entry name" value="HYDROXYPYRUVATE ISOMERASE"/>
    <property type="match status" value="1"/>
</dbReference>
<gene>
    <name evidence="2" type="ORF">SAMN04488695_102123</name>
</gene>
<organism evidence="2 3">
    <name type="scientific">Proteiniclasticum ruminis</name>
    <dbReference type="NCBI Taxonomy" id="398199"/>
    <lineage>
        <taxon>Bacteria</taxon>
        <taxon>Bacillati</taxon>
        <taxon>Bacillota</taxon>
        <taxon>Clostridia</taxon>
        <taxon>Eubacteriales</taxon>
        <taxon>Clostridiaceae</taxon>
        <taxon>Proteiniclasticum</taxon>
    </lineage>
</organism>
<dbReference type="AlphaFoldDB" id="A0A1I4ZS76"/>
<dbReference type="eggNOG" id="COG1082">
    <property type="taxonomic scope" value="Bacteria"/>
</dbReference>
<protein>
    <submittedName>
        <fullName evidence="2">Sugar phosphate isomerase/epimerase</fullName>
    </submittedName>
</protein>
<dbReference type="EMBL" id="FOVK01000002">
    <property type="protein sequence ID" value="SFN53028.1"/>
    <property type="molecule type" value="Genomic_DNA"/>
</dbReference>
<evidence type="ECO:0000313" key="2">
    <source>
        <dbReference type="EMBL" id="SFN53028.1"/>
    </source>
</evidence>
<accession>A0A1I4ZS76</accession>
<dbReference type="Pfam" id="PF01261">
    <property type="entry name" value="AP_endonuc_2"/>
    <property type="match status" value="1"/>
</dbReference>
<dbReference type="InterPro" id="IPR036237">
    <property type="entry name" value="Xyl_isomerase-like_sf"/>
</dbReference>
<dbReference type="InterPro" id="IPR013022">
    <property type="entry name" value="Xyl_isomerase-like_TIM-brl"/>
</dbReference>
<dbReference type="InterPro" id="IPR050312">
    <property type="entry name" value="IolE/XylAMocC-like"/>
</dbReference>
<dbReference type="STRING" id="398199.SAMN05421804_105157"/>